<dbReference type="InterPro" id="IPR007197">
    <property type="entry name" value="rSAM"/>
</dbReference>
<dbReference type="NCBIfam" id="TIGR02491">
    <property type="entry name" value="NrdG"/>
    <property type="match status" value="1"/>
</dbReference>
<dbReference type="SFLD" id="SFLDS00029">
    <property type="entry name" value="Radical_SAM"/>
    <property type="match status" value="1"/>
</dbReference>
<evidence type="ECO:0000313" key="14">
    <source>
        <dbReference type="EMBL" id="TCS68841.1"/>
    </source>
</evidence>
<dbReference type="PANTHER" id="PTHR30352:SF2">
    <property type="entry name" value="ANAEROBIC RIBONUCLEOSIDE-TRIPHOSPHATE REDUCTASE-ACTIVATING PROTEIN"/>
    <property type="match status" value="1"/>
</dbReference>
<evidence type="ECO:0000256" key="4">
    <source>
        <dbReference type="ARBA" id="ARBA00014281"/>
    </source>
</evidence>
<dbReference type="AlphaFoldDB" id="A0A4R3JTA4"/>
<protein>
    <recommendedName>
        <fullName evidence="4 12">Anaerobic ribonucleoside-triphosphate reductase-activating protein</fullName>
        <ecNumber evidence="12">1.97.1.-</ecNumber>
    </recommendedName>
</protein>
<dbReference type="SUPFAM" id="SSF102114">
    <property type="entry name" value="Radical SAM enzymes"/>
    <property type="match status" value="1"/>
</dbReference>
<accession>A0A4R3JTA4</accession>
<keyword evidence="8 12" id="KW-0560">Oxidoreductase</keyword>
<dbReference type="SFLD" id="SFLDF00299">
    <property type="entry name" value="anaerobic_ribonucleoside-triph"/>
    <property type="match status" value="1"/>
</dbReference>
<dbReference type="Proteomes" id="UP000294613">
    <property type="component" value="Unassembled WGS sequence"/>
</dbReference>
<dbReference type="PANTHER" id="PTHR30352">
    <property type="entry name" value="PYRUVATE FORMATE-LYASE-ACTIVATING ENZYME"/>
    <property type="match status" value="1"/>
</dbReference>
<dbReference type="Proteomes" id="UP000702954">
    <property type="component" value="Unassembled WGS sequence"/>
</dbReference>
<dbReference type="PIRSF" id="PIRSF000368">
    <property type="entry name" value="NrdG"/>
    <property type="match status" value="1"/>
</dbReference>
<dbReference type="EC" id="1.97.1.-" evidence="12"/>
<dbReference type="GO" id="GO:0004748">
    <property type="term" value="F:ribonucleoside-diphosphate reductase activity, thioredoxin disulfide as acceptor"/>
    <property type="evidence" value="ECO:0007669"/>
    <property type="project" value="TreeGrafter"/>
</dbReference>
<dbReference type="RefSeq" id="WP_116441222.1">
    <property type="nucleotide sequence ID" value="NZ_BHEO01000002.1"/>
</dbReference>
<dbReference type="SFLD" id="SFLDG01063">
    <property type="entry name" value="activating_enzymes__group_1"/>
    <property type="match status" value="1"/>
</dbReference>
<proteinExistence type="inferred from homology"/>
<evidence type="ECO:0000256" key="1">
    <source>
        <dbReference type="ARBA" id="ARBA00001966"/>
    </source>
</evidence>
<dbReference type="InterPro" id="IPR013785">
    <property type="entry name" value="Aldolase_TIM"/>
</dbReference>
<dbReference type="InterPro" id="IPR034457">
    <property type="entry name" value="Organic_radical-activating"/>
</dbReference>
<keyword evidence="10" id="KW-0411">Iron-sulfur</keyword>
<dbReference type="InterPro" id="IPR001989">
    <property type="entry name" value="Radical_activat_CS"/>
</dbReference>
<evidence type="ECO:0000256" key="9">
    <source>
        <dbReference type="ARBA" id="ARBA00023004"/>
    </source>
</evidence>
<evidence type="ECO:0000256" key="3">
    <source>
        <dbReference type="ARBA" id="ARBA00009777"/>
    </source>
</evidence>
<keyword evidence="9" id="KW-0408">Iron</keyword>
<comment type="catalytic activity">
    <reaction evidence="11">
        <text>glycyl-[protein] + reduced [flavodoxin] + S-adenosyl-L-methionine = glycin-2-yl radical-[protein] + semiquinone [flavodoxin] + 5'-deoxyadenosine + L-methionine + H(+)</text>
        <dbReference type="Rhea" id="RHEA:61976"/>
        <dbReference type="Rhea" id="RHEA-COMP:10622"/>
        <dbReference type="Rhea" id="RHEA-COMP:14480"/>
        <dbReference type="Rhea" id="RHEA-COMP:15993"/>
        <dbReference type="Rhea" id="RHEA-COMP:15994"/>
        <dbReference type="ChEBI" id="CHEBI:15378"/>
        <dbReference type="ChEBI" id="CHEBI:17319"/>
        <dbReference type="ChEBI" id="CHEBI:29947"/>
        <dbReference type="ChEBI" id="CHEBI:32722"/>
        <dbReference type="ChEBI" id="CHEBI:57618"/>
        <dbReference type="ChEBI" id="CHEBI:57844"/>
        <dbReference type="ChEBI" id="CHEBI:59789"/>
        <dbReference type="ChEBI" id="CHEBI:140311"/>
    </reaction>
</comment>
<dbReference type="EMBL" id="SLZV01000006">
    <property type="protein sequence ID" value="TCS68841.1"/>
    <property type="molecule type" value="Genomic_DNA"/>
</dbReference>
<comment type="caution">
    <text evidence="14">The sequence shown here is derived from an EMBL/GenBank/DDBJ whole genome shotgun (WGS) entry which is preliminary data.</text>
</comment>
<gene>
    <name evidence="14" type="ORF">EDD74_10644</name>
    <name evidence="13" type="ORF">FAEUMB_07990</name>
</gene>
<name>A0A4R3JTA4_9FIRM</name>
<dbReference type="GO" id="GO:0043365">
    <property type="term" value="F:[formate-C-acetyltransferase]-activating enzyme activity"/>
    <property type="evidence" value="ECO:0007669"/>
    <property type="project" value="InterPro"/>
</dbReference>
<organism evidence="14 15">
    <name type="scientific">Faecalimonas umbilicata</name>
    <dbReference type="NCBI Taxonomy" id="1912855"/>
    <lineage>
        <taxon>Bacteria</taxon>
        <taxon>Bacillati</taxon>
        <taxon>Bacillota</taxon>
        <taxon>Clostridia</taxon>
        <taxon>Lachnospirales</taxon>
        <taxon>Lachnospiraceae</taxon>
        <taxon>Faecalimonas</taxon>
    </lineage>
</organism>
<dbReference type="CDD" id="cd01335">
    <property type="entry name" value="Radical_SAM"/>
    <property type="match status" value="1"/>
</dbReference>
<evidence type="ECO:0000256" key="8">
    <source>
        <dbReference type="ARBA" id="ARBA00023002"/>
    </source>
</evidence>
<reference evidence="14 15" key="2">
    <citation type="submission" date="2019-03" db="EMBL/GenBank/DDBJ databases">
        <title>Genomic Encyclopedia of Type Strains, Phase IV (KMG-IV): sequencing the most valuable type-strain genomes for metagenomic binning, comparative biology and taxonomic classification.</title>
        <authorList>
            <person name="Goeker M."/>
        </authorList>
    </citation>
    <scope>NUCLEOTIDE SEQUENCE [LARGE SCALE GENOMIC DNA]</scope>
    <source>
        <strain evidence="14 15">DSM 103426</strain>
    </source>
</reference>
<keyword evidence="7" id="KW-0479">Metal-binding</keyword>
<dbReference type="InterPro" id="IPR012837">
    <property type="entry name" value="NrdG"/>
</dbReference>
<keyword evidence="5" id="KW-0004">4Fe-4S</keyword>
<dbReference type="Gene3D" id="3.20.20.70">
    <property type="entry name" value="Aldolase class I"/>
    <property type="match status" value="1"/>
</dbReference>
<evidence type="ECO:0000256" key="12">
    <source>
        <dbReference type="PIRNR" id="PIRNR000368"/>
    </source>
</evidence>
<comment type="function">
    <text evidence="2 12">Activation of anaerobic ribonucleoside-triphosphate reductase under anaerobic conditions by generation of an organic free radical, using S-adenosylmethionine and reduced flavodoxin as cosubstrates to produce 5'-deoxy-adenosine.</text>
</comment>
<comment type="similarity">
    <text evidence="3 12">Belongs to the organic radical-activating enzymes family.</text>
</comment>
<dbReference type="GO" id="GO:0051539">
    <property type="term" value="F:4 iron, 4 sulfur cluster binding"/>
    <property type="evidence" value="ECO:0007669"/>
    <property type="project" value="UniProtKB-KW"/>
</dbReference>
<keyword evidence="6" id="KW-0949">S-adenosyl-L-methionine</keyword>
<comment type="cofactor">
    <cofactor evidence="1">
        <name>[4Fe-4S] cluster</name>
        <dbReference type="ChEBI" id="CHEBI:49883"/>
    </cofactor>
</comment>
<dbReference type="Pfam" id="PF13353">
    <property type="entry name" value="Fer4_12"/>
    <property type="match status" value="1"/>
</dbReference>
<evidence type="ECO:0000313" key="16">
    <source>
        <dbReference type="Proteomes" id="UP000702954"/>
    </source>
</evidence>
<dbReference type="SFLD" id="SFLDG01066">
    <property type="entry name" value="organic_radical-activating_enz"/>
    <property type="match status" value="1"/>
</dbReference>
<evidence type="ECO:0000256" key="5">
    <source>
        <dbReference type="ARBA" id="ARBA00022485"/>
    </source>
</evidence>
<evidence type="ECO:0000256" key="10">
    <source>
        <dbReference type="ARBA" id="ARBA00023014"/>
    </source>
</evidence>
<evidence type="ECO:0000313" key="15">
    <source>
        <dbReference type="Proteomes" id="UP000294613"/>
    </source>
</evidence>
<evidence type="ECO:0000256" key="11">
    <source>
        <dbReference type="ARBA" id="ARBA00047365"/>
    </source>
</evidence>
<sequence>MDWDNRKLRLAGIAGDSIVDGPGIRMTLFAQGCPHHCQGCHNPETWEFDGGTWWTTDDLVKVIEENPLVKGVTFSGGEPFSQAEAFAELAGKLKNRGYEVASYSGFTMEELLRGSREQRMLLEKLDVLIDGPYIEEQRSLSLAYRGSRNQRIIDVPASLRTGEIKEIVSGRWQGEY</sequence>
<evidence type="ECO:0000256" key="2">
    <source>
        <dbReference type="ARBA" id="ARBA00003852"/>
    </source>
</evidence>
<evidence type="ECO:0000256" key="7">
    <source>
        <dbReference type="ARBA" id="ARBA00022723"/>
    </source>
</evidence>
<evidence type="ECO:0000313" key="13">
    <source>
        <dbReference type="EMBL" id="GBU04258.1"/>
    </source>
</evidence>
<dbReference type="InterPro" id="IPR058240">
    <property type="entry name" value="rSAM_sf"/>
</dbReference>
<keyword evidence="16" id="KW-1185">Reference proteome</keyword>
<evidence type="ECO:0000256" key="6">
    <source>
        <dbReference type="ARBA" id="ARBA00022691"/>
    </source>
</evidence>
<dbReference type="PROSITE" id="PS01087">
    <property type="entry name" value="RADICAL_ACTIVATING"/>
    <property type="match status" value="1"/>
</dbReference>
<dbReference type="EMBL" id="BHEO01000002">
    <property type="protein sequence ID" value="GBU04258.1"/>
    <property type="molecule type" value="Genomic_DNA"/>
</dbReference>
<dbReference type="GO" id="GO:0046872">
    <property type="term" value="F:metal ion binding"/>
    <property type="evidence" value="ECO:0007669"/>
    <property type="project" value="UniProtKB-KW"/>
</dbReference>
<reference evidence="13 16" key="1">
    <citation type="journal article" date="2018" name="Int. J. Syst. Evol. Microbiol.">
        <title>Draft Genome Sequence of Faecalimonas umbilicata JCM 30896T, an Acetate-Producing Bacterium Isolated from Human Feces.</title>
        <authorList>
            <person name="Sakamoto M."/>
            <person name="Ikeyama N."/>
            <person name="Yuki M."/>
            <person name="Ohkuma M."/>
        </authorList>
    </citation>
    <scope>NUCLEOTIDE SEQUENCE [LARGE SCALE GENOMIC DNA]</scope>
    <source>
        <strain evidence="13 16">EGH7</strain>
    </source>
</reference>